<dbReference type="Proteomes" id="UP001148018">
    <property type="component" value="Unassembled WGS sequence"/>
</dbReference>
<evidence type="ECO:0000256" key="1">
    <source>
        <dbReference type="SAM" id="MobiDB-lite"/>
    </source>
</evidence>
<protein>
    <submittedName>
        <fullName evidence="2">Uncharacterized protein</fullName>
    </submittedName>
</protein>
<feature type="compositionally biased region" description="Low complexity" evidence="1">
    <location>
        <begin position="12"/>
        <end position="25"/>
    </location>
</feature>
<dbReference type="OrthoDB" id="10555473at2759"/>
<evidence type="ECO:0000313" key="3">
    <source>
        <dbReference type="Proteomes" id="UP001148018"/>
    </source>
</evidence>
<accession>A0A9Q0DJN9</accession>
<proteinExistence type="predicted"/>
<evidence type="ECO:0000313" key="2">
    <source>
        <dbReference type="EMBL" id="KAJ3588753.1"/>
    </source>
</evidence>
<feature type="compositionally biased region" description="Pro residues" evidence="1">
    <location>
        <begin position="1"/>
        <end position="10"/>
    </location>
</feature>
<comment type="caution">
    <text evidence="2">The sequence shown here is derived from an EMBL/GenBank/DDBJ whole genome shotgun (WGS) entry which is preliminary data.</text>
</comment>
<sequence length="117" mass="12224">MATQSVPPPSYQDSQQMTGTTQQSSKTPQVHIPAASAAGSTPISVTLDPQAQLESDKRAVYRVSTASSKTFSAPTSITRLAHPLRPLCPRPAPQEPSTGGAVGSLRGWASELNLALL</sequence>
<keyword evidence="3" id="KW-1185">Reference proteome</keyword>
<feature type="region of interest" description="Disordered" evidence="1">
    <location>
        <begin position="1"/>
        <end position="56"/>
    </location>
</feature>
<reference evidence="2" key="1">
    <citation type="submission" date="2022-07" db="EMBL/GenBank/DDBJ databases">
        <title>Chromosome-level genome of Muraenolepis orangiensis.</title>
        <authorList>
            <person name="Kim J."/>
        </authorList>
    </citation>
    <scope>NUCLEOTIDE SEQUENCE</scope>
    <source>
        <strain evidence="2">KU_S4_2022</strain>
        <tissue evidence="2">Muscle</tissue>
    </source>
</reference>
<feature type="compositionally biased region" description="Polar residues" evidence="1">
    <location>
        <begin position="38"/>
        <end position="53"/>
    </location>
</feature>
<organism evidence="2 3">
    <name type="scientific">Muraenolepis orangiensis</name>
    <name type="common">Patagonian moray cod</name>
    <dbReference type="NCBI Taxonomy" id="630683"/>
    <lineage>
        <taxon>Eukaryota</taxon>
        <taxon>Metazoa</taxon>
        <taxon>Chordata</taxon>
        <taxon>Craniata</taxon>
        <taxon>Vertebrata</taxon>
        <taxon>Euteleostomi</taxon>
        <taxon>Actinopterygii</taxon>
        <taxon>Neopterygii</taxon>
        <taxon>Teleostei</taxon>
        <taxon>Neoteleostei</taxon>
        <taxon>Acanthomorphata</taxon>
        <taxon>Zeiogadaria</taxon>
        <taxon>Gadariae</taxon>
        <taxon>Gadiformes</taxon>
        <taxon>Muraenolepidoidei</taxon>
        <taxon>Muraenolepididae</taxon>
        <taxon>Muraenolepis</taxon>
    </lineage>
</organism>
<gene>
    <name evidence="2" type="ORF">NHX12_009607</name>
</gene>
<name>A0A9Q0DJN9_9TELE</name>
<dbReference type="EMBL" id="JANIIK010000115">
    <property type="protein sequence ID" value="KAJ3588753.1"/>
    <property type="molecule type" value="Genomic_DNA"/>
</dbReference>
<dbReference type="AlphaFoldDB" id="A0A9Q0DJN9"/>